<feature type="region of interest" description="Disordered" evidence="2">
    <location>
        <begin position="45"/>
        <end position="95"/>
    </location>
</feature>
<dbReference type="EMBL" id="MBFU01000772">
    <property type="protein sequence ID" value="PVZ97626.1"/>
    <property type="molecule type" value="Genomic_DNA"/>
</dbReference>
<feature type="compositionally biased region" description="Basic and acidic residues" evidence="2">
    <location>
        <begin position="69"/>
        <end position="95"/>
    </location>
</feature>
<gene>
    <name evidence="4" type="ORF">BB558_001234</name>
    <name evidence="3" type="ORF">BB558_006398</name>
</gene>
<feature type="region of interest" description="Disordered" evidence="2">
    <location>
        <begin position="360"/>
        <end position="379"/>
    </location>
</feature>
<evidence type="ECO:0000256" key="1">
    <source>
        <dbReference type="RuleBase" id="RU000487"/>
    </source>
</evidence>
<evidence type="ECO:0000313" key="3">
    <source>
        <dbReference type="EMBL" id="PVZ97626.1"/>
    </source>
</evidence>
<name>A0A2U1IXT0_SMIAN</name>
<dbReference type="Proteomes" id="UP000245591">
    <property type="component" value="Unassembled WGS sequence"/>
</dbReference>
<proteinExistence type="inferred from homology"/>
<protein>
    <recommendedName>
        <fullName evidence="6">Actin-related protein 4</fullName>
    </recommendedName>
</protein>
<evidence type="ECO:0008006" key="6">
    <source>
        <dbReference type="Google" id="ProtNLM"/>
    </source>
</evidence>
<dbReference type="Gene3D" id="3.30.420.40">
    <property type="match status" value="3"/>
</dbReference>
<sequence length="498" mass="56643">MPTYNGDEVNALVLDVGSMWTRAGFAGEESPYAYFPTSVGYMIDSDSESSKNNKKAPEQNPTIESNNENAEKNDSMDVDTETNKNEKSTNDSEKSDTRLKYYVGNSGISLFRPGMEVKNVLADGMVDDWDAYEKILDYALYDQLRINPEEHPIMVSEASWNSAEKREKLTELMFEKFKCPGFYVCKSAVLTAFGTGKSTALVVDSGADFSSAVPVYDGYVLQKGIVRQNLGGNVISDLIVDYLKEEQNYQITPLFEIKRKERVEVGKQPIFDRRDLGGITDSFRNYMIRQTVLEYKESVCQVLEYPYDENTASSRGNKSFEFPDGFSLVLGSRRFYEPEVMFQPNLFFNKDRTRIGKNLENMNTDKNDENINGNQNMNNNTNLERKKDAHEYMSIQELAYRAVSKCDVDLRPHLLHNVVLTGGNTLFPGFTERFSNELPKLCQSSRVRIHTPGSTIDRRYTAWLGGSILASLGTFHQMWISSEEYQEQGTSIVNKRCF</sequence>
<dbReference type="SMART" id="SM00268">
    <property type="entry name" value="ACTIN"/>
    <property type="match status" value="1"/>
</dbReference>
<accession>A0A2U1IXT0</accession>
<comment type="caution">
    <text evidence="3">The sequence shown here is derived from an EMBL/GenBank/DDBJ whole genome shotgun (WGS) entry which is preliminary data.</text>
</comment>
<dbReference type="SUPFAM" id="SSF53067">
    <property type="entry name" value="Actin-like ATPase domain"/>
    <property type="match status" value="2"/>
</dbReference>
<feature type="compositionally biased region" description="Polar residues" evidence="2">
    <location>
        <begin position="59"/>
        <end position="68"/>
    </location>
</feature>
<dbReference type="Pfam" id="PF00022">
    <property type="entry name" value="Actin"/>
    <property type="match status" value="1"/>
</dbReference>
<dbReference type="AlphaFoldDB" id="A0A2U1IXT0"/>
<dbReference type="PANTHER" id="PTHR11937">
    <property type="entry name" value="ACTIN"/>
    <property type="match status" value="1"/>
</dbReference>
<feature type="compositionally biased region" description="Low complexity" evidence="2">
    <location>
        <begin position="370"/>
        <end position="379"/>
    </location>
</feature>
<dbReference type="CDD" id="cd13395">
    <property type="entry name" value="ASKHA_NBD_Arp4_ACTL6-like"/>
    <property type="match status" value="1"/>
</dbReference>
<comment type="similarity">
    <text evidence="1">Belongs to the actin family.</text>
</comment>
<keyword evidence="5" id="KW-1185">Reference proteome</keyword>
<dbReference type="FunFam" id="3.30.420.40:FF:000058">
    <property type="entry name" value="Putative actin-related protein 5"/>
    <property type="match status" value="1"/>
</dbReference>
<evidence type="ECO:0000313" key="4">
    <source>
        <dbReference type="EMBL" id="PWA02620.1"/>
    </source>
</evidence>
<dbReference type="InterPro" id="IPR043129">
    <property type="entry name" value="ATPase_NBD"/>
</dbReference>
<evidence type="ECO:0000256" key="2">
    <source>
        <dbReference type="SAM" id="MobiDB-lite"/>
    </source>
</evidence>
<evidence type="ECO:0000313" key="5">
    <source>
        <dbReference type="Proteomes" id="UP000245591"/>
    </source>
</evidence>
<dbReference type="EMBL" id="MBFU01000069">
    <property type="protein sequence ID" value="PWA02620.1"/>
    <property type="molecule type" value="Genomic_DNA"/>
</dbReference>
<reference evidence="3 5" key="1">
    <citation type="journal article" date="2018" name="MBio">
        <title>Comparative Genomics Reveals the Core Gene Toolbox for the Fungus-Insect Symbiosis.</title>
        <authorList>
            <person name="Wang Y."/>
            <person name="Stata M."/>
            <person name="Wang W."/>
            <person name="Stajich J.E."/>
            <person name="White M.M."/>
            <person name="Moncalvo J.M."/>
        </authorList>
    </citation>
    <scope>NUCLEOTIDE SEQUENCE [LARGE SCALE GENOMIC DNA]</scope>
    <source>
        <strain evidence="3 5">AUS-126-30</strain>
    </source>
</reference>
<feature type="compositionally biased region" description="Basic and acidic residues" evidence="2">
    <location>
        <begin position="48"/>
        <end position="57"/>
    </location>
</feature>
<organism evidence="3 5">
    <name type="scientific">Smittium angustum</name>
    <dbReference type="NCBI Taxonomy" id="133377"/>
    <lineage>
        <taxon>Eukaryota</taxon>
        <taxon>Fungi</taxon>
        <taxon>Fungi incertae sedis</taxon>
        <taxon>Zoopagomycota</taxon>
        <taxon>Kickxellomycotina</taxon>
        <taxon>Harpellomycetes</taxon>
        <taxon>Harpellales</taxon>
        <taxon>Legeriomycetaceae</taxon>
        <taxon>Smittium</taxon>
    </lineage>
</organism>
<dbReference type="InterPro" id="IPR004000">
    <property type="entry name" value="Actin"/>
</dbReference>
<dbReference type="Gene3D" id="3.90.640.10">
    <property type="entry name" value="Actin, Chain A, domain 4"/>
    <property type="match status" value="1"/>
</dbReference>